<dbReference type="InterPro" id="IPR053136">
    <property type="entry name" value="UTP_pyrophosphatase-like"/>
</dbReference>
<dbReference type="Gene3D" id="3.30.2010.10">
    <property type="entry name" value="Metalloproteases ('zincins'), catalytic domain"/>
    <property type="match status" value="1"/>
</dbReference>
<sequence>MIRSARRTRSAQARFTAGNRIEVRIPAHFSAQQEREVVADLVAKLKARRNPQALSSHELAERAQELNEKFLDGQAAFKEVKWVTNQQHRWASCTPGTGVIRLSHRLQIVPDYVLNAVIVHELAHTFVRGGHTPEFWQWANRAPQAERAAGYLEAYQRFGRTE</sequence>
<dbReference type="PANTHER" id="PTHR30399:SF1">
    <property type="entry name" value="UTP PYROPHOSPHATASE"/>
    <property type="match status" value="1"/>
</dbReference>
<keyword evidence="3" id="KW-1185">Reference proteome</keyword>
<dbReference type="EMBL" id="PDJF01000001">
    <property type="protein sequence ID" value="PFG27064.1"/>
    <property type="molecule type" value="Genomic_DNA"/>
</dbReference>
<evidence type="ECO:0000313" key="2">
    <source>
        <dbReference type="EMBL" id="PFG27064.1"/>
    </source>
</evidence>
<comment type="caution">
    <text evidence="2">The sequence shown here is derived from an EMBL/GenBank/DDBJ whole genome shotgun (WGS) entry which is preliminary data.</text>
</comment>
<reference evidence="2 3" key="1">
    <citation type="submission" date="2017-10" db="EMBL/GenBank/DDBJ databases">
        <title>Sequencing the genomes of 1000 actinobacteria strains.</title>
        <authorList>
            <person name="Klenk H.-P."/>
        </authorList>
    </citation>
    <scope>NUCLEOTIDE SEQUENCE [LARGE SCALE GENOMIC DNA]</scope>
    <source>
        <strain evidence="2 3">DSM 20688</strain>
    </source>
</reference>
<feature type="domain" description="YgjP-like metallopeptidase" evidence="1">
    <location>
        <begin position="83"/>
        <end position="145"/>
    </location>
</feature>
<organism evidence="2 3">
    <name type="scientific">Corynebacterium renale</name>
    <dbReference type="NCBI Taxonomy" id="1724"/>
    <lineage>
        <taxon>Bacteria</taxon>
        <taxon>Bacillati</taxon>
        <taxon>Actinomycetota</taxon>
        <taxon>Actinomycetes</taxon>
        <taxon>Mycobacteriales</taxon>
        <taxon>Corynebacteriaceae</taxon>
        <taxon>Corynebacterium</taxon>
    </lineage>
</organism>
<proteinExistence type="predicted"/>
<dbReference type="STRING" id="1724.GCA_001044175_00213"/>
<dbReference type="Proteomes" id="UP000221653">
    <property type="component" value="Unassembled WGS sequence"/>
</dbReference>
<dbReference type="PANTHER" id="PTHR30399">
    <property type="entry name" value="UNCHARACTERIZED PROTEIN YGJP"/>
    <property type="match status" value="1"/>
</dbReference>
<evidence type="ECO:0000313" key="3">
    <source>
        <dbReference type="Proteomes" id="UP000221653"/>
    </source>
</evidence>
<dbReference type="Pfam" id="PF01863">
    <property type="entry name" value="YgjP-like"/>
    <property type="match status" value="1"/>
</dbReference>
<gene>
    <name evidence="2" type="ORF">ATK06_0112</name>
</gene>
<name>A0A2A9DKD7_9CORY</name>
<dbReference type="CDD" id="cd07344">
    <property type="entry name" value="M48_yhfN_like"/>
    <property type="match status" value="1"/>
</dbReference>
<dbReference type="AlphaFoldDB" id="A0A2A9DKD7"/>
<dbReference type="InterPro" id="IPR002725">
    <property type="entry name" value="YgjP-like_metallopeptidase"/>
</dbReference>
<protein>
    <recommendedName>
        <fullName evidence="1">YgjP-like metallopeptidase domain-containing protein</fullName>
    </recommendedName>
</protein>
<evidence type="ECO:0000259" key="1">
    <source>
        <dbReference type="Pfam" id="PF01863"/>
    </source>
</evidence>
<accession>A0A2A9DKD7</accession>